<organism evidence="2">
    <name type="scientific">Salvia splendens</name>
    <name type="common">Scarlet sage</name>
    <dbReference type="NCBI Taxonomy" id="180675"/>
    <lineage>
        <taxon>Eukaryota</taxon>
        <taxon>Viridiplantae</taxon>
        <taxon>Streptophyta</taxon>
        <taxon>Embryophyta</taxon>
        <taxon>Tracheophyta</taxon>
        <taxon>Spermatophyta</taxon>
        <taxon>Magnoliopsida</taxon>
        <taxon>eudicotyledons</taxon>
        <taxon>Gunneridae</taxon>
        <taxon>Pentapetalae</taxon>
        <taxon>asterids</taxon>
        <taxon>lamiids</taxon>
        <taxon>Lamiales</taxon>
        <taxon>Lamiaceae</taxon>
        <taxon>Nepetoideae</taxon>
        <taxon>Mentheae</taxon>
        <taxon>Salviinae</taxon>
        <taxon>Salvia</taxon>
        <taxon>Salvia subgen. Calosphace</taxon>
        <taxon>core Calosphace</taxon>
    </lineage>
</organism>
<dbReference type="InterPro" id="IPR050796">
    <property type="entry name" value="SCF_F-box_component"/>
</dbReference>
<sequence length="421" mass="47046">MKKSATGGKTSLLKWAEERMKLKRELEEEKKKQQTSKEPRDVSPVAVPYLPEDCIFHILVRLPLESLLSSRFVCKAWYRIVNRPDFVDSHLQRSSVGLIYLTPAAKAASSSNVGSSSAVKKNEFNVDANVLGLDSVAVLHWHLFSPRTRFQIKYLDIGGDKSTIKEYNVTCTGHIKATCNGLIVLEKVVKGRGLIVMNPVTREVETVPLGTMCDPHRESYGLAFCRESSRYKLVHLFQDASQCIGCEIMHIGSRTWRVVEGPPHGFMGWLGYAPVSAIGALHWVPNVDHNEHIVSMPLKDEGFVKIPLPSTGGIHDRVLEIGGSLGFVSRESAIRIDVWILKSLGGEGWAKQHNVVLDCARDMVPLYCVGTGGELVFEHGEHLYAYDRRSRVMRKVEAKNESRPSAGCYFPHVNSLISWKI</sequence>
<protein>
    <recommendedName>
        <fullName evidence="1">F-box domain-containing protein</fullName>
    </recommendedName>
</protein>
<dbReference type="EMBL" id="PNBA02000020">
    <property type="protein sequence ID" value="KAG6388845.1"/>
    <property type="molecule type" value="Genomic_DNA"/>
</dbReference>
<proteinExistence type="predicted"/>
<comment type="caution">
    <text evidence="2">The sequence shown here is derived from an EMBL/GenBank/DDBJ whole genome shotgun (WGS) entry which is preliminary data.</text>
</comment>
<dbReference type="InterPro" id="IPR017451">
    <property type="entry name" value="F-box-assoc_interact_dom"/>
</dbReference>
<dbReference type="Gene3D" id="1.20.1280.50">
    <property type="match status" value="1"/>
</dbReference>
<accession>A0A8X8W5R0</accession>
<dbReference type="NCBIfam" id="TIGR01640">
    <property type="entry name" value="F_box_assoc_1"/>
    <property type="match status" value="1"/>
</dbReference>
<dbReference type="SUPFAM" id="SSF81383">
    <property type="entry name" value="F-box domain"/>
    <property type="match status" value="1"/>
</dbReference>
<dbReference type="InterPro" id="IPR036047">
    <property type="entry name" value="F-box-like_dom_sf"/>
</dbReference>
<evidence type="ECO:0000259" key="1">
    <source>
        <dbReference type="PROSITE" id="PS50181"/>
    </source>
</evidence>
<dbReference type="InterPro" id="IPR013187">
    <property type="entry name" value="F-box-assoc_dom_typ3"/>
</dbReference>
<dbReference type="Pfam" id="PF08268">
    <property type="entry name" value="FBA_3"/>
    <property type="match status" value="1"/>
</dbReference>
<dbReference type="AlphaFoldDB" id="A0A8X8W5R0"/>
<reference evidence="2" key="2">
    <citation type="submission" date="2020-08" db="EMBL/GenBank/DDBJ databases">
        <title>Plant Genome Project.</title>
        <authorList>
            <person name="Zhang R.-G."/>
        </authorList>
    </citation>
    <scope>NUCLEOTIDE SEQUENCE</scope>
    <source>
        <strain evidence="2">Huo1</strain>
        <tissue evidence="2">Leaf</tissue>
    </source>
</reference>
<dbReference type="OrthoDB" id="1938527at2759"/>
<evidence type="ECO:0000313" key="2">
    <source>
        <dbReference type="EMBL" id="KAG6388845.1"/>
    </source>
</evidence>
<dbReference type="PANTHER" id="PTHR31672:SF11">
    <property type="entry name" value="F-BOX PROTEIN CPR1-LIKE ISOFORM X2"/>
    <property type="match status" value="1"/>
</dbReference>
<dbReference type="InterPro" id="IPR001810">
    <property type="entry name" value="F-box_dom"/>
</dbReference>
<gene>
    <name evidence="2" type="ORF">SASPL_150281</name>
</gene>
<feature type="domain" description="F-box" evidence="1">
    <location>
        <begin position="44"/>
        <end position="94"/>
    </location>
</feature>
<dbReference type="SMART" id="SM00256">
    <property type="entry name" value="FBOX"/>
    <property type="match status" value="1"/>
</dbReference>
<dbReference type="Proteomes" id="UP000298416">
    <property type="component" value="Unassembled WGS sequence"/>
</dbReference>
<dbReference type="PANTHER" id="PTHR31672">
    <property type="entry name" value="BNACNNG10540D PROTEIN"/>
    <property type="match status" value="1"/>
</dbReference>
<reference evidence="2" key="1">
    <citation type="submission" date="2018-01" db="EMBL/GenBank/DDBJ databases">
        <authorList>
            <person name="Mao J.F."/>
        </authorList>
    </citation>
    <scope>NUCLEOTIDE SEQUENCE</scope>
    <source>
        <strain evidence="2">Huo1</strain>
        <tissue evidence="2">Leaf</tissue>
    </source>
</reference>
<name>A0A8X8W5R0_SALSN</name>
<dbReference type="PROSITE" id="PS50181">
    <property type="entry name" value="FBOX"/>
    <property type="match status" value="1"/>
</dbReference>
<dbReference type="Pfam" id="PF00646">
    <property type="entry name" value="F-box"/>
    <property type="match status" value="1"/>
</dbReference>
<evidence type="ECO:0000313" key="3">
    <source>
        <dbReference type="Proteomes" id="UP000298416"/>
    </source>
</evidence>
<keyword evidence="3" id="KW-1185">Reference proteome</keyword>